<keyword evidence="7" id="KW-0812">Transmembrane</keyword>
<comment type="caution">
    <text evidence="9">The sequence shown here is derived from an EMBL/GenBank/DDBJ whole genome shotgun (WGS) entry which is preliminary data.</text>
</comment>
<gene>
    <name evidence="9" type="ORF">ACFPQ4_17340</name>
</gene>
<dbReference type="RefSeq" id="WP_378113130.1">
    <property type="nucleotide sequence ID" value="NZ_JBHSNC010000051.1"/>
</dbReference>
<dbReference type="PROSITE" id="PS50885">
    <property type="entry name" value="HAMP"/>
    <property type="match status" value="1"/>
</dbReference>
<sequence length="594" mass="67865">MKIRTKLIVANLLIVLLLLGSLVYIFMKRSQDLVYDNILENNALSLSQISSNLDSKLTSYEEIANTLFLNSYLDEVVDTTYEDSIQAYDTYFLSYQPFVTAVQTTKDIYHLYLYADNPTFVFANVFLIDKEIRESDWYKKAMTSQAGGFWTGPYKNLADKELLFSFRKRMNNFDAESPRVLSVEIRLRVLSDLISEESKARRFLFTLADGTVLLDTSADRPVERLNQLPAAVSERVKTGESGNFVYEGDEETYQVVFKTLRSHNAVNGMKVVSYIPLSDIMPEIDQLKVLAVVLFLLAFAFAIILLSIITVGFTRRLSALSLKMKRVHKDNYEGFVEVKGKDEVAQLGEIFNRMVGRLGELIREVYQAEIDSREQELRTKEVELYALQTQINPHFLFNVLNMIRGKLLISGDRENAKVVGLLAKSFRMMLKKGGQTITLAEELEFVGTYLQIQQYRFGDKLTFDIDVPREMGALQIPKLSIQPLVENTVSHGIELDASPSHIRIRGEAVDGRQRITVEDDGLGMTEERIEEVRRWLTDEDSLSQEAHIGLRNVHRRIRQLYGPDCGLEINSEEGRGTQVTIWLPAKPARRTKEE</sequence>
<protein>
    <submittedName>
        <fullName evidence="9">Histidine kinase</fullName>
    </submittedName>
</protein>
<evidence type="ECO:0000256" key="6">
    <source>
        <dbReference type="ARBA" id="ARBA00023136"/>
    </source>
</evidence>
<evidence type="ECO:0000256" key="4">
    <source>
        <dbReference type="ARBA" id="ARBA00022679"/>
    </source>
</evidence>
<keyword evidence="10" id="KW-1185">Reference proteome</keyword>
<evidence type="ECO:0000256" key="7">
    <source>
        <dbReference type="SAM" id="Phobius"/>
    </source>
</evidence>
<dbReference type="GO" id="GO:0016301">
    <property type="term" value="F:kinase activity"/>
    <property type="evidence" value="ECO:0007669"/>
    <property type="project" value="UniProtKB-KW"/>
</dbReference>
<dbReference type="CDD" id="cd06225">
    <property type="entry name" value="HAMP"/>
    <property type="match status" value="1"/>
</dbReference>
<dbReference type="InterPro" id="IPR036890">
    <property type="entry name" value="HATPase_C_sf"/>
</dbReference>
<keyword evidence="5 9" id="KW-0418">Kinase</keyword>
<evidence type="ECO:0000256" key="2">
    <source>
        <dbReference type="ARBA" id="ARBA00022475"/>
    </source>
</evidence>
<evidence type="ECO:0000313" key="10">
    <source>
        <dbReference type="Proteomes" id="UP001596108"/>
    </source>
</evidence>
<dbReference type="Pfam" id="PF06580">
    <property type="entry name" value="His_kinase"/>
    <property type="match status" value="1"/>
</dbReference>
<dbReference type="PANTHER" id="PTHR34220">
    <property type="entry name" value="SENSOR HISTIDINE KINASE YPDA"/>
    <property type="match status" value="1"/>
</dbReference>
<feature type="transmembrane region" description="Helical" evidence="7">
    <location>
        <begin position="7"/>
        <end position="27"/>
    </location>
</feature>
<dbReference type="Pfam" id="PF02518">
    <property type="entry name" value="HATPase_c"/>
    <property type="match status" value="1"/>
</dbReference>
<dbReference type="EMBL" id="JBHSNC010000051">
    <property type="protein sequence ID" value="MFC5531187.1"/>
    <property type="molecule type" value="Genomic_DNA"/>
</dbReference>
<evidence type="ECO:0000313" key="9">
    <source>
        <dbReference type="EMBL" id="MFC5531187.1"/>
    </source>
</evidence>
<feature type="transmembrane region" description="Helical" evidence="7">
    <location>
        <begin position="289"/>
        <end position="314"/>
    </location>
</feature>
<dbReference type="InterPro" id="IPR050640">
    <property type="entry name" value="Bact_2-comp_sensor_kinase"/>
</dbReference>
<dbReference type="Gene3D" id="3.30.450.20">
    <property type="entry name" value="PAS domain"/>
    <property type="match status" value="1"/>
</dbReference>
<dbReference type="Gene3D" id="3.30.565.10">
    <property type="entry name" value="Histidine kinase-like ATPase, C-terminal domain"/>
    <property type="match status" value="1"/>
</dbReference>
<dbReference type="Pfam" id="PF00672">
    <property type="entry name" value="HAMP"/>
    <property type="match status" value="1"/>
</dbReference>
<dbReference type="InterPro" id="IPR003660">
    <property type="entry name" value="HAMP_dom"/>
</dbReference>
<comment type="subcellular location">
    <subcellularLocation>
        <location evidence="1">Cell membrane</location>
        <topology evidence="1">Multi-pass membrane protein</topology>
    </subcellularLocation>
</comment>
<evidence type="ECO:0000259" key="8">
    <source>
        <dbReference type="PROSITE" id="PS50885"/>
    </source>
</evidence>
<evidence type="ECO:0000256" key="3">
    <source>
        <dbReference type="ARBA" id="ARBA00022553"/>
    </source>
</evidence>
<accession>A0ABW0R4I8</accession>
<keyword evidence="7" id="KW-1133">Transmembrane helix</keyword>
<keyword evidence="3" id="KW-0597">Phosphoprotein</keyword>
<dbReference type="Proteomes" id="UP001596108">
    <property type="component" value="Unassembled WGS sequence"/>
</dbReference>
<evidence type="ECO:0000256" key="5">
    <source>
        <dbReference type="ARBA" id="ARBA00022777"/>
    </source>
</evidence>
<dbReference type="PANTHER" id="PTHR34220:SF7">
    <property type="entry name" value="SENSOR HISTIDINE KINASE YPDA"/>
    <property type="match status" value="1"/>
</dbReference>
<dbReference type="InterPro" id="IPR010559">
    <property type="entry name" value="Sig_transdc_His_kin_internal"/>
</dbReference>
<dbReference type="SUPFAM" id="SSF158472">
    <property type="entry name" value="HAMP domain-like"/>
    <property type="match status" value="1"/>
</dbReference>
<reference evidence="10" key="1">
    <citation type="journal article" date="2019" name="Int. J. Syst. Evol. Microbiol.">
        <title>The Global Catalogue of Microorganisms (GCM) 10K type strain sequencing project: providing services to taxonomists for standard genome sequencing and annotation.</title>
        <authorList>
            <consortium name="The Broad Institute Genomics Platform"/>
            <consortium name="The Broad Institute Genome Sequencing Center for Infectious Disease"/>
            <person name="Wu L."/>
            <person name="Ma J."/>
        </authorList>
    </citation>
    <scope>NUCLEOTIDE SEQUENCE [LARGE SCALE GENOMIC DNA]</scope>
    <source>
        <strain evidence="10">CGMCC 1.18578</strain>
    </source>
</reference>
<dbReference type="SMART" id="SM00304">
    <property type="entry name" value="HAMP"/>
    <property type="match status" value="1"/>
</dbReference>
<dbReference type="Gene3D" id="6.10.340.10">
    <property type="match status" value="1"/>
</dbReference>
<name>A0ABW0R4I8_9BACL</name>
<dbReference type="SUPFAM" id="SSF55874">
    <property type="entry name" value="ATPase domain of HSP90 chaperone/DNA topoisomerase II/histidine kinase"/>
    <property type="match status" value="1"/>
</dbReference>
<keyword evidence="6 7" id="KW-0472">Membrane</keyword>
<keyword evidence="2" id="KW-1003">Cell membrane</keyword>
<dbReference type="InterPro" id="IPR003594">
    <property type="entry name" value="HATPase_dom"/>
</dbReference>
<evidence type="ECO:0000256" key="1">
    <source>
        <dbReference type="ARBA" id="ARBA00004651"/>
    </source>
</evidence>
<feature type="domain" description="HAMP" evidence="8">
    <location>
        <begin position="311"/>
        <end position="363"/>
    </location>
</feature>
<organism evidence="9 10">
    <name type="scientific">Cohnella yongneupensis</name>
    <dbReference type="NCBI Taxonomy" id="425006"/>
    <lineage>
        <taxon>Bacteria</taxon>
        <taxon>Bacillati</taxon>
        <taxon>Bacillota</taxon>
        <taxon>Bacilli</taxon>
        <taxon>Bacillales</taxon>
        <taxon>Paenibacillaceae</taxon>
        <taxon>Cohnella</taxon>
    </lineage>
</organism>
<keyword evidence="4" id="KW-0808">Transferase</keyword>
<dbReference type="SMART" id="SM00387">
    <property type="entry name" value="HATPase_c"/>
    <property type="match status" value="1"/>
</dbReference>
<proteinExistence type="predicted"/>